<dbReference type="Proteomes" id="UP001206595">
    <property type="component" value="Unassembled WGS sequence"/>
</dbReference>
<accession>A0AAD5EA06</accession>
<feature type="transmembrane region" description="Helical" evidence="1">
    <location>
        <begin position="20"/>
        <end position="41"/>
    </location>
</feature>
<keyword evidence="1" id="KW-1133">Transmembrane helix</keyword>
<sequence length="165" mass="18325">MYNREVLHITPIPNINLQLLFFSNFFVLLLLLFWVPAIQLLRSWGRLANVNKGQISTVGGTGGPRKSARATRPTSIQGELDVLSDGCQCECISCRTEVGEMTWLGGAVNKVYITLLLYKVDSEELAMAFHHAANNEFQLELDFVGLVTCNHLLSDRACRLSKPSG</sequence>
<keyword evidence="3" id="KW-1185">Reference proteome</keyword>
<keyword evidence="1" id="KW-0812">Transmembrane</keyword>
<dbReference type="EMBL" id="MU620923">
    <property type="protein sequence ID" value="KAI8579116.1"/>
    <property type="molecule type" value="Genomic_DNA"/>
</dbReference>
<keyword evidence="1" id="KW-0472">Membrane</keyword>
<evidence type="ECO:0000256" key="1">
    <source>
        <dbReference type="SAM" id="Phobius"/>
    </source>
</evidence>
<gene>
    <name evidence="2" type="ORF">K450DRAFT_243966</name>
</gene>
<dbReference type="RefSeq" id="XP_051444120.1">
    <property type="nucleotide sequence ID" value="XM_051589506.1"/>
</dbReference>
<reference evidence="2" key="1">
    <citation type="submission" date="2021-06" db="EMBL/GenBank/DDBJ databases">
        <authorList>
            <consortium name="DOE Joint Genome Institute"/>
            <person name="Mondo S.J."/>
            <person name="Amses K.R."/>
            <person name="Simmons D.R."/>
            <person name="Longcore J.E."/>
            <person name="Seto K."/>
            <person name="Alves G.H."/>
            <person name="Bonds A.E."/>
            <person name="Quandt C.A."/>
            <person name="Davis W.J."/>
            <person name="Chang Y."/>
            <person name="Letcher P.M."/>
            <person name="Powell M.J."/>
            <person name="Kuo A."/>
            <person name="Labutti K."/>
            <person name="Pangilinan J."/>
            <person name="Andreopoulos W."/>
            <person name="Tritt A."/>
            <person name="Riley R."/>
            <person name="Hundley H."/>
            <person name="Johnson J."/>
            <person name="Lipzen A."/>
            <person name="Barry K."/>
            <person name="Berbee M.L."/>
            <person name="Buchler N.E."/>
            <person name="Grigoriev I.V."/>
            <person name="Spatafora J.W."/>
            <person name="Stajich J.E."/>
            <person name="James T.Y."/>
        </authorList>
    </citation>
    <scope>NUCLEOTIDE SEQUENCE</scope>
    <source>
        <strain evidence="2">AG</strain>
    </source>
</reference>
<dbReference type="GeneID" id="75914851"/>
<evidence type="ECO:0000313" key="2">
    <source>
        <dbReference type="EMBL" id="KAI8579116.1"/>
    </source>
</evidence>
<reference evidence="2" key="2">
    <citation type="journal article" date="2022" name="Proc. Natl. Acad. Sci. U.S.A.">
        <title>Diploid-dominant life cycles characterize the early evolution of Fungi.</title>
        <authorList>
            <person name="Amses K.R."/>
            <person name="Simmons D.R."/>
            <person name="Longcore J.E."/>
            <person name="Mondo S.J."/>
            <person name="Seto K."/>
            <person name="Jeronimo G.H."/>
            <person name="Bonds A.E."/>
            <person name="Quandt C.A."/>
            <person name="Davis W.J."/>
            <person name="Chang Y."/>
            <person name="Federici B.A."/>
            <person name="Kuo A."/>
            <person name="LaButti K."/>
            <person name="Pangilinan J."/>
            <person name="Andreopoulos W."/>
            <person name="Tritt A."/>
            <person name="Riley R."/>
            <person name="Hundley H."/>
            <person name="Johnson J."/>
            <person name="Lipzen A."/>
            <person name="Barry K."/>
            <person name="Lang B.F."/>
            <person name="Cuomo C.A."/>
            <person name="Buchler N.E."/>
            <person name="Grigoriev I.V."/>
            <person name="Spatafora J.W."/>
            <person name="Stajich J.E."/>
            <person name="James T.Y."/>
        </authorList>
    </citation>
    <scope>NUCLEOTIDE SEQUENCE</scope>
    <source>
        <strain evidence="2">AG</strain>
    </source>
</reference>
<name>A0AAD5EA06_UMBRA</name>
<evidence type="ECO:0000313" key="3">
    <source>
        <dbReference type="Proteomes" id="UP001206595"/>
    </source>
</evidence>
<organism evidence="2 3">
    <name type="scientific">Umbelopsis ramanniana AG</name>
    <dbReference type="NCBI Taxonomy" id="1314678"/>
    <lineage>
        <taxon>Eukaryota</taxon>
        <taxon>Fungi</taxon>
        <taxon>Fungi incertae sedis</taxon>
        <taxon>Mucoromycota</taxon>
        <taxon>Mucoromycotina</taxon>
        <taxon>Umbelopsidomycetes</taxon>
        <taxon>Umbelopsidales</taxon>
        <taxon>Umbelopsidaceae</taxon>
        <taxon>Umbelopsis</taxon>
    </lineage>
</organism>
<comment type="caution">
    <text evidence="2">The sequence shown here is derived from an EMBL/GenBank/DDBJ whole genome shotgun (WGS) entry which is preliminary data.</text>
</comment>
<dbReference type="AlphaFoldDB" id="A0AAD5EA06"/>
<protein>
    <submittedName>
        <fullName evidence="2">Uncharacterized protein</fullName>
    </submittedName>
</protein>
<proteinExistence type="predicted"/>